<feature type="domain" description="FCP1 homology" evidence="1">
    <location>
        <begin position="75"/>
        <end position="213"/>
    </location>
</feature>
<dbReference type="OMA" id="DPYGCIN"/>
<organism evidence="2 3">
    <name type="scientific">Encephalitozoon cuniculi (strain GB-M1)</name>
    <name type="common">Microsporidian parasite</name>
    <dbReference type="NCBI Taxonomy" id="284813"/>
    <lineage>
        <taxon>Eukaryota</taxon>
        <taxon>Fungi</taxon>
        <taxon>Fungi incertae sedis</taxon>
        <taxon>Microsporidia</taxon>
        <taxon>Unikaryonidae</taxon>
        <taxon>Encephalitozoon</taxon>
    </lineage>
</organism>
<dbReference type="Proteomes" id="UP000000819">
    <property type="component" value="Chromosome X"/>
</dbReference>
<evidence type="ECO:0000313" key="2">
    <source>
        <dbReference type="EMBL" id="CAD25777.1"/>
    </source>
</evidence>
<evidence type="ECO:0000259" key="1">
    <source>
        <dbReference type="PROSITE" id="PS50969"/>
    </source>
</evidence>
<dbReference type="RefSeq" id="NP_586173.1">
    <property type="nucleotide sequence ID" value="NM_001042006.1"/>
</dbReference>
<dbReference type="FunCoup" id="Q8SUF8">
    <property type="interactions" value="10"/>
</dbReference>
<dbReference type="STRING" id="284813.Q8SUF8"/>
<evidence type="ECO:0000313" key="3">
    <source>
        <dbReference type="Proteomes" id="UP000000819"/>
    </source>
</evidence>
<proteinExistence type="predicted"/>
<dbReference type="VEuPathDB" id="MicrosporidiaDB:ECU10_0580"/>
<dbReference type="GeneID" id="859822"/>
<dbReference type="OrthoDB" id="287041at2759"/>
<sequence length="309" mass="35900">MDFGQLRRAFRGKIEEKKFPFITSSALSLGVGIAILGRRGGSDDQSIVGYVRRAGARICSFLRERNQVIPVLPPQERPRPTVVFDCEDFLVKKRFSFFNLDFLVTGRAFADLFLFHAAHIYELVHVSGSPGSFSRLLLHRIDPYGCISYKVYCKDKKTFSSEHLNRPLQRVVVVSTRENEYHKDFDGNTIKLERWSGDPEHGLLDLLNFLHSLHFMGIKDFRGTLRSYLGKDFCSAFEKVQKSIFVQRNMFSWDVGRRYRSRINEINEKRMKDFKRAKEIMDTDLPRRDTIEESSILQYVLGLATRLLI</sequence>
<dbReference type="SUPFAM" id="SSF56784">
    <property type="entry name" value="HAD-like"/>
    <property type="match status" value="1"/>
</dbReference>
<dbReference type="InParanoid" id="Q8SUF8"/>
<reference evidence="2 3" key="2">
    <citation type="journal article" date="2009" name="BMC Genomics">
        <title>Identification of transcriptional signals in Encephalitozoon cuniculi widespread among Microsporidia phylum: support for accurate structural genome annotation.</title>
        <authorList>
            <person name="Peyretaillade E."/>
            <person name="Goncalves O."/>
            <person name="Terrat S."/>
            <person name="Dugat-Bony E."/>
            <person name="Wincker P."/>
            <person name="Cornman R.S."/>
            <person name="Evans J.D."/>
            <person name="Delbac F."/>
            <person name="Peyret P."/>
        </authorList>
    </citation>
    <scope>NUCLEOTIDE SEQUENCE [LARGE SCALE GENOMIC DNA]</scope>
    <source>
        <strain evidence="2 3">GB-M1</strain>
    </source>
</reference>
<keyword evidence="3" id="KW-1185">Reference proteome</keyword>
<dbReference type="Pfam" id="PF03031">
    <property type="entry name" value="NIF"/>
    <property type="match status" value="1"/>
</dbReference>
<gene>
    <name evidence="2" type="ordered locus">ECU10_0580</name>
</gene>
<dbReference type="EMBL" id="AL590449">
    <property type="protein sequence ID" value="CAD25777.1"/>
    <property type="molecule type" value="Genomic_DNA"/>
</dbReference>
<dbReference type="PROSITE" id="PS50969">
    <property type="entry name" value="FCP1"/>
    <property type="match status" value="1"/>
</dbReference>
<dbReference type="SMART" id="SM00577">
    <property type="entry name" value="CPDc"/>
    <property type="match status" value="1"/>
</dbReference>
<protein>
    <recommendedName>
        <fullName evidence="1">FCP1 homology domain-containing protein</fullName>
    </recommendedName>
</protein>
<dbReference type="AlphaFoldDB" id="Q8SUF8"/>
<dbReference type="Gene3D" id="3.40.50.1000">
    <property type="entry name" value="HAD superfamily/HAD-like"/>
    <property type="match status" value="1"/>
</dbReference>
<reference evidence="2 3" key="1">
    <citation type="journal article" date="2001" name="Nature">
        <title>Genome sequence and gene compaction of the eukaryote parasite Encephalitozoon cuniculi.</title>
        <authorList>
            <person name="Katinka M.D."/>
            <person name="Duprat S."/>
            <person name="Cornillot E."/>
            <person name="Metenier G."/>
            <person name="Thomarat F."/>
            <person name="Prensier G."/>
            <person name="Barbe V."/>
            <person name="Peyretaillade E."/>
            <person name="Brottier P."/>
            <person name="Wincker P."/>
            <person name="Delbac F."/>
            <person name="El Alaoui H."/>
            <person name="Peyret P."/>
            <person name="Saurin W."/>
            <person name="Gouy M."/>
            <person name="Weissenbach J."/>
            <person name="Vivares C.P."/>
        </authorList>
    </citation>
    <scope>NUCLEOTIDE SEQUENCE [LARGE SCALE GENOMIC DNA]</scope>
    <source>
        <strain evidence="2 3">GB-M1</strain>
    </source>
</reference>
<name>Q8SUF8_ENCCU</name>
<accession>Q8SUF8</accession>
<dbReference type="DNASU" id="859822"/>
<dbReference type="InterPro" id="IPR004274">
    <property type="entry name" value="FCP1_dom"/>
</dbReference>
<dbReference type="InterPro" id="IPR036412">
    <property type="entry name" value="HAD-like_sf"/>
</dbReference>
<dbReference type="HOGENOM" id="CLU_078273_0_0_1"/>
<dbReference type="KEGG" id="ecu:ECU10_0580"/>
<dbReference type="InterPro" id="IPR023214">
    <property type="entry name" value="HAD_sf"/>
</dbReference>